<evidence type="ECO:0000256" key="3">
    <source>
        <dbReference type="ARBA" id="ARBA00022553"/>
    </source>
</evidence>
<dbReference type="InterPro" id="IPR001610">
    <property type="entry name" value="PAC"/>
</dbReference>
<dbReference type="Proteomes" id="UP000831796">
    <property type="component" value="Chromosome"/>
</dbReference>
<feature type="domain" description="PAS" evidence="6">
    <location>
        <begin position="17"/>
        <end position="69"/>
    </location>
</feature>
<gene>
    <name evidence="8" type="ORF">MUN79_14500</name>
</gene>
<dbReference type="CDD" id="cd00130">
    <property type="entry name" value="PAS"/>
    <property type="match status" value="1"/>
</dbReference>
<dbReference type="AlphaFoldDB" id="A0A8T9Q2K7"/>
<accession>A0A8T9Q2K7</accession>
<name>A0A8T9Q2K7_9BACT</name>
<dbReference type="PROSITE" id="PS50113">
    <property type="entry name" value="PAC"/>
    <property type="match status" value="1"/>
</dbReference>
<evidence type="ECO:0000313" key="8">
    <source>
        <dbReference type="EMBL" id="UOQ70000.1"/>
    </source>
</evidence>
<protein>
    <recommendedName>
        <fullName evidence="2">histidine kinase</fullName>
        <ecNumber evidence="2">2.7.13.3</ecNumber>
    </recommendedName>
</protein>
<evidence type="ECO:0000256" key="4">
    <source>
        <dbReference type="ARBA" id="ARBA00022679"/>
    </source>
</evidence>
<dbReference type="Pfam" id="PF13426">
    <property type="entry name" value="PAS_9"/>
    <property type="match status" value="1"/>
</dbReference>
<dbReference type="InterPro" id="IPR036097">
    <property type="entry name" value="HisK_dim/P_sf"/>
</dbReference>
<dbReference type="SUPFAM" id="SSF55785">
    <property type="entry name" value="PYP-like sensor domain (PAS domain)"/>
    <property type="match status" value="1"/>
</dbReference>
<evidence type="ECO:0000256" key="1">
    <source>
        <dbReference type="ARBA" id="ARBA00000085"/>
    </source>
</evidence>
<dbReference type="PANTHER" id="PTHR43304:SF1">
    <property type="entry name" value="PAC DOMAIN-CONTAINING PROTEIN"/>
    <property type="match status" value="1"/>
</dbReference>
<feature type="domain" description="PAC" evidence="7">
    <location>
        <begin position="92"/>
        <end position="144"/>
    </location>
</feature>
<keyword evidence="4" id="KW-0808">Transferase</keyword>
<keyword evidence="3" id="KW-0597">Phosphoprotein</keyword>
<dbReference type="SMART" id="SM00086">
    <property type="entry name" value="PAC"/>
    <property type="match status" value="1"/>
</dbReference>
<dbReference type="KEGG" id="hcu:MUN79_14500"/>
<evidence type="ECO:0000259" key="7">
    <source>
        <dbReference type="PROSITE" id="PS50113"/>
    </source>
</evidence>
<dbReference type="InterPro" id="IPR000014">
    <property type="entry name" value="PAS"/>
</dbReference>
<keyword evidence="5" id="KW-0418">Kinase</keyword>
<proteinExistence type="predicted"/>
<dbReference type="NCBIfam" id="TIGR00229">
    <property type="entry name" value="sensory_box"/>
    <property type="match status" value="1"/>
</dbReference>
<dbReference type="Gene3D" id="3.30.450.20">
    <property type="entry name" value="PAS domain"/>
    <property type="match status" value="1"/>
</dbReference>
<dbReference type="RefSeq" id="WP_244673424.1">
    <property type="nucleotide sequence ID" value="NZ_CP095046.1"/>
</dbReference>
<dbReference type="PROSITE" id="PS50112">
    <property type="entry name" value="PAS"/>
    <property type="match status" value="1"/>
</dbReference>
<evidence type="ECO:0000313" key="9">
    <source>
        <dbReference type="Proteomes" id="UP000831796"/>
    </source>
</evidence>
<evidence type="ECO:0000259" key="6">
    <source>
        <dbReference type="PROSITE" id="PS50112"/>
    </source>
</evidence>
<organism evidence="8 9">
    <name type="scientific">Hymenobacter cellulosilyticus</name>
    <dbReference type="NCBI Taxonomy" id="2932248"/>
    <lineage>
        <taxon>Bacteria</taxon>
        <taxon>Pseudomonadati</taxon>
        <taxon>Bacteroidota</taxon>
        <taxon>Cytophagia</taxon>
        <taxon>Cytophagales</taxon>
        <taxon>Hymenobacteraceae</taxon>
        <taxon>Hymenobacter</taxon>
    </lineage>
</organism>
<comment type="catalytic activity">
    <reaction evidence="1">
        <text>ATP + protein L-histidine = ADP + protein N-phospho-L-histidine.</text>
        <dbReference type="EC" id="2.7.13.3"/>
    </reaction>
</comment>
<sequence>MSPAEEEPLPELDLRLTEESVEDLYEQAPCGYCSCLPDGTLVKINQTLLTWLGYAREDLVARRCLQELLTVGGRLHYESFCAPLLLLQGQVREISYQLRLPDGRTLPVLLSAVLLRDANGQPLVIRATLFDITERRKYEQELLRARAEAESQRTLLKVQNEQLTRINGELDNFVYTASHDLKQPASNMQGLFEELKRTASFHDPRRPTCWPCSTMPCARF</sequence>
<reference evidence="8" key="1">
    <citation type="submission" date="2022-04" db="EMBL/GenBank/DDBJ databases">
        <title>Hymenobacter sp. isolated from the air.</title>
        <authorList>
            <person name="Won M."/>
            <person name="Lee C.-M."/>
            <person name="Woen H.-Y."/>
            <person name="Kwon S.-W."/>
        </authorList>
    </citation>
    <scope>NUCLEOTIDE SEQUENCE</scope>
    <source>
        <strain evidence="8">5116S-3</strain>
    </source>
</reference>
<dbReference type="EMBL" id="CP095046">
    <property type="protein sequence ID" value="UOQ70000.1"/>
    <property type="molecule type" value="Genomic_DNA"/>
</dbReference>
<dbReference type="InterPro" id="IPR000700">
    <property type="entry name" value="PAS-assoc_C"/>
</dbReference>
<dbReference type="Gene3D" id="1.10.287.130">
    <property type="match status" value="1"/>
</dbReference>
<dbReference type="SUPFAM" id="SSF47384">
    <property type="entry name" value="Homodimeric domain of signal transducing histidine kinase"/>
    <property type="match status" value="1"/>
</dbReference>
<dbReference type="GO" id="GO:0000155">
    <property type="term" value="F:phosphorelay sensor kinase activity"/>
    <property type="evidence" value="ECO:0007669"/>
    <property type="project" value="InterPro"/>
</dbReference>
<dbReference type="PANTHER" id="PTHR43304">
    <property type="entry name" value="PHYTOCHROME-LIKE PROTEIN CPH1"/>
    <property type="match status" value="1"/>
</dbReference>
<dbReference type="InterPro" id="IPR052162">
    <property type="entry name" value="Sensor_kinase/Photoreceptor"/>
</dbReference>
<evidence type="ECO:0000256" key="5">
    <source>
        <dbReference type="ARBA" id="ARBA00022777"/>
    </source>
</evidence>
<dbReference type="EC" id="2.7.13.3" evidence="2"/>
<keyword evidence="9" id="KW-1185">Reference proteome</keyword>
<dbReference type="InterPro" id="IPR035965">
    <property type="entry name" value="PAS-like_dom_sf"/>
</dbReference>
<evidence type="ECO:0000256" key="2">
    <source>
        <dbReference type="ARBA" id="ARBA00012438"/>
    </source>
</evidence>